<reference evidence="1" key="1">
    <citation type="submission" date="2024-09" db="EMBL/GenBank/DDBJ databases">
        <title>Black Yeasts Isolated from many extreme environments.</title>
        <authorList>
            <person name="Coleine C."/>
            <person name="Stajich J.E."/>
            <person name="Selbmann L."/>
        </authorList>
    </citation>
    <scope>NUCLEOTIDE SEQUENCE</scope>
    <source>
        <strain evidence="1">CCFEE 5737</strain>
    </source>
</reference>
<organism evidence="1 2">
    <name type="scientific">Coniosporium uncinatum</name>
    <dbReference type="NCBI Taxonomy" id="93489"/>
    <lineage>
        <taxon>Eukaryota</taxon>
        <taxon>Fungi</taxon>
        <taxon>Dikarya</taxon>
        <taxon>Ascomycota</taxon>
        <taxon>Pezizomycotina</taxon>
        <taxon>Dothideomycetes</taxon>
        <taxon>Dothideomycetes incertae sedis</taxon>
        <taxon>Coniosporium</taxon>
    </lineage>
</organism>
<dbReference type="Proteomes" id="UP001186974">
    <property type="component" value="Unassembled WGS sequence"/>
</dbReference>
<name>A0ACC3D9L1_9PEZI</name>
<proteinExistence type="predicted"/>
<evidence type="ECO:0000313" key="1">
    <source>
        <dbReference type="EMBL" id="KAK3063856.1"/>
    </source>
</evidence>
<sequence length="1071" mass="115907">MAVEHRQPRNGTSTPTRLSPYLRIPQRRVVTRDSLNASKARKNFDATKRKSLTPTISSSSSVNTNLSTSYSSVSDPLTQASKRRSITPQLLDKPLPGQPLVQVITGSPPKRGRTVLDASERPLRRSTGTPDEQEWPVLQPVKPNLLEPAKAGRKSKYFPLDTQPIHDLEIVGMAHKENEPPTKSREQQSDIEPVVDTPQVVTVVNRSLLRSDLPSYPARRESLRNFTPPCPEKSSLRSRSSVASQLSVVGNTEAQSGGIAVRLHESQVEPKNQKKDRGSASSFTVVIEGRNRDHVSSSPPAAENTMKSSRLPTKVNADRRISESIARNRKPSNIPLISPLAASQALYTPKAKTSLAPLPLSTPRSTQRSGIPLPKSTASPAASARPASSTPVNETLRSNSKGSPGSVSSRESDAQMFLDSVREEVRTNNGPQVRRPTVIREDSEVKSREASPSSIIESTHASPTMNKLTPGRDSSDAPSISSRNGGKGSLTKRFSSSAASSHGLGLGMTLTIRPEAEEVLGTLENRPSTSVSTAEPDDAGVEPKTARKIHDFGGNLSGRFLDSPKSDMSPWNEEQHQVHKKAATVTSENALPRPTSAQDLSAEYREDCVAETHPMLTGIISRDFAQPMNKHLGRPQVGRESSSFYSQASPKKLPSHRAPSSLSVTTSPSVNETSKDGKPSVGYGSTVDTHPLEEQLLPTVFNQHGAESALNARRMTPELQNDSVTTNPAGNIHTPRKASVRSSAHSTNSFRPEVPPKDSPPTPMQSRRGSETSVPKQTLFPPRISSRQTVSHHSSIVPEKPDIEVQDMPHVTIPYPEARSGAKSPPRTASVATQRTNDRGSQKAATVTSRKSRRESVVENIVKAKRSSSRSRIAQGFRGLLGREPKVPKIPKKFESGKQFDSTNNVAGSSLSSVFDTPTPSFMKSTRSSVVRNNSVSATPKAQTATTFPAHNQIRPLQASGSSFGKPDVSSPITLLISRVNAMAMDMLDRASKEKDAAEHARITVFAQIAIDAAKLTRTSEIECEKAEQAAREAKIHSQMVQAGLRQLELMLASQPGAGSFVLRDLTANSY</sequence>
<gene>
    <name evidence="1" type="ORF">LTS18_012204</name>
</gene>
<accession>A0ACC3D9L1</accession>
<comment type="caution">
    <text evidence="1">The sequence shown here is derived from an EMBL/GenBank/DDBJ whole genome shotgun (WGS) entry which is preliminary data.</text>
</comment>
<protein>
    <submittedName>
        <fullName evidence="1">Uncharacterized protein</fullName>
    </submittedName>
</protein>
<dbReference type="EMBL" id="JAWDJW010006695">
    <property type="protein sequence ID" value="KAK3063856.1"/>
    <property type="molecule type" value="Genomic_DNA"/>
</dbReference>
<evidence type="ECO:0000313" key="2">
    <source>
        <dbReference type="Proteomes" id="UP001186974"/>
    </source>
</evidence>
<keyword evidence="2" id="KW-1185">Reference proteome</keyword>